<evidence type="ECO:0000313" key="1">
    <source>
        <dbReference type="EMBL" id="PXZ08673.1"/>
    </source>
</evidence>
<comment type="caution">
    <text evidence="1">The sequence shown here is derived from an EMBL/GenBank/DDBJ whole genome shotgun (WGS) entry which is preliminary data.</text>
</comment>
<evidence type="ECO:0000313" key="2">
    <source>
        <dbReference type="Proteomes" id="UP000247932"/>
    </source>
</evidence>
<name>A0A2V4E7Z9_9GAMM</name>
<proteinExistence type="predicted"/>
<reference evidence="1 2" key="1">
    <citation type="submission" date="2018-05" db="EMBL/GenBank/DDBJ databases">
        <title>Reference genomes for bee gut microbiota database.</title>
        <authorList>
            <person name="Ellegaard K.M."/>
        </authorList>
    </citation>
    <scope>NUCLEOTIDE SEQUENCE [LARGE SCALE GENOMIC DNA]</scope>
    <source>
        <strain evidence="1 2">ESL0182</strain>
    </source>
</reference>
<keyword evidence="2" id="KW-1185">Reference proteome</keyword>
<dbReference type="EMBL" id="QGLR01000002">
    <property type="protein sequence ID" value="PXZ08673.1"/>
    <property type="molecule type" value="Genomic_DNA"/>
</dbReference>
<protein>
    <submittedName>
        <fullName evidence="1">Uncharacterized protein</fullName>
    </submittedName>
</protein>
<dbReference type="AlphaFoldDB" id="A0A2V4E7Z9"/>
<gene>
    <name evidence="1" type="ORF">DKK70_00695</name>
</gene>
<accession>A0A2V4E7Z9</accession>
<organism evidence="1 2">
    <name type="scientific">Gilliamella apicola</name>
    <dbReference type="NCBI Taxonomy" id="1196095"/>
    <lineage>
        <taxon>Bacteria</taxon>
        <taxon>Pseudomonadati</taxon>
        <taxon>Pseudomonadota</taxon>
        <taxon>Gammaproteobacteria</taxon>
        <taxon>Orbales</taxon>
        <taxon>Orbaceae</taxon>
        <taxon>Gilliamella</taxon>
    </lineage>
</organism>
<dbReference type="Proteomes" id="UP000247932">
    <property type="component" value="Unassembled WGS sequence"/>
</dbReference>
<sequence>MSVEHYKNMVVVVYTYTGQKAFTVNKEAQHIIDDILTIPGTKIEIRIIKENKQRIKVIEATAPDGRALRFNEVGTKLIGFREP</sequence>